<sequence>MGKKLSITHFMVIIIFFFSLFISVDSYKVLAVENKNQRNNLNILKNKYNIKSTLENNKNNSVKNSKDNNLKILNNEKDYIKAKGNLVITKVDKENNDKKLMGAVFGIYKEEYKNGALREKLITEITTNKNGIGKCKLPLGNYKIKELIAPKGYLLSNETKSIVIKLENKVSPLKVKVEDYADNCNVKILGLDSKNSNIKLNGAEFKIKDLTGKYVLDSYGNPIKLTTNKYGISEVRLKSGPYKLIETKAPKGYEKLKNEVKFNILLGEENYNIIIKNNLENINIKPNYEDKRKIIVNLVDLNNKNLDGGVFDIYSKKSEKVIKTVTIPYKGVCEFFLGDGEYTISERMAPKGYLKSNEKKSFFINVGEDEDKSLEISFQNKLDLCKLEIKKVDVADINKPLKRAIFKIEKKDGTEIKELVTDKNGVASLYLKSGRYKIIEYKAPEGYEKYNGVIEIIIISGENKTKEIIVKDKKEKKEYNIENQKETIIEDNEEKPQSMVILHKKDLDSKSNIEKSKEYNLENLSKTNLKDNNYKNNYKEKTMKSHRIIKTGSSIDSIPILVIALMCMCIGVMIYRKS</sequence>
<comment type="similarity">
    <text evidence="1">Belongs to the serine-aspartate repeat-containing protein (SDr) family.</text>
</comment>
<feature type="transmembrane region" description="Helical" evidence="4">
    <location>
        <begin position="557"/>
        <end position="575"/>
    </location>
</feature>
<evidence type="ECO:0000256" key="3">
    <source>
        <dbReference type="ARBA" id="ARBA00022729"/>
    </source>
</evidence>
<dbReference type="OrthoDB" id="9804660at2"/>
<dbReference type="EMBL" id="FQVM01000001">
    <property type="protein sequence ID" value="SHE37663.1"/>
    <property type="molecule type" value="Genomic_DNA"/>
</dbReference>
<keyword evidence="7" id="KW-1185">Reference proteome</keyword>
<feature type="domain" description="SpaA-like prealbumin fold" evidence="5">
    <location>
        <begin position="294"/>
        <end position="373"/>
    </location>
</feature>
<dbReference type="PANTHER" id="PTHR36108:SF13">
    <property type="entry name" value="COLOSSIN-B-RELATED"/>
    <property type="match status" value="1"/>
</dbReference>
<dbReference type="Gene3D" id="2.60.40.10">
    <property type="entry name" value="Immunoglobulins"/>
    <property type="match status" value="4"/>
</dbReference>
<keyword evidence="4" id="KW-1133">Transmembrane helix</keyword>
<keyword evidence="2" id="KW-0964">Secreted</keyword>
<dbReference type="InterPro" id="IPR013783">
    <property type="entry name" value="Ig-like_fold"/>
</dbReference>
<feature type="domain" description="SpaA-like prealbumin fold" evidence="5">
    <location>
        <begin position="191"/>
        <end position="265"/>
    </location>
</feature>
<keyword evidence="3" id="KW-0732">Signal</keyword>
<reference evidence="6 7" key="1">
    <citation type="submission" date="2016-11" db="EMBL/GenBank/DDBJ databases">
        <authorList>
            <person name="Jaros S."/>
            <person name="Januszkiewicz K."/>
            <person name="Wedrychowicz H."/>
        </authorList>
    </citation>
    <scope>NUCLEOTIDE SEQUENCE [LARGE SCALE GENOMIC DNA]</scope>
    <source>
        <strain evidence="6 7">DSM 2631</strain>
    </source>
</reference>
<dbReference type="InterPro" id="IPR041033">
    <property type="entry name" value="SpaA_PFL_dom_1"/>
</dbReference>
<dbReference type="PANTHER" id="PTHR36108">
    <property type="entry name" value="COLOSSIN-B-RELATED"/>
    <property type="match status" value="1"/>
</dbReference>
<keyword evidence="4" id="KW-0472">Membrane</keyword>
<dbReference type="RefSeq" id="WP_072892407.1">
    <property type="nucleotide sequence ID" value="NZ_FQVM01000001.1"/>
</dbReference>
<organism evidence="6 7">
    <name type="scientific">Clostridium fallax</name>
    <dbReference type="NCBI Taxonomy" id="1533"/>
    <lineage>
        <taxon>Bacteria</taxon>
        <taxon>Bacillati</taxon>
        <taxon>Bacillota</taxon>
        <taxon>Clostridia</taxon>
        <taxon>Eubacteriales</taxon>
        <taxon>Clostridiaceae</taxon>
        <taxon>Clostridium</taxon>
    </lineage>
</organism>
<dbReference type="STRING" id="1533.SAMN05443638_101257"/>
<dbReference type="Pfam" id="PF17802">
    <property type="entry name" value="SpaA"/>
    <property type="match status" value="4"/>
</dbReference>
<feature type="domain" description="SpaA-like prealbumin fold" evidence="5">
    <location>
        <begin position="84"/>
        <end position="168"/>
    </location>
</feature>
<protein>
    <submittedName>
        <fullName evidence="6">Cna protein B-type domain-containing protein</fullName>
    </submittedName>
</protein>
<dbReference type="AlphaFoldDB" id="A0A1M4SZR4"/>
<evidence type="ECO:0000256" key="2">
    <source>
        <dbReference type="ARBA" id="ARBA00022525"/>
    </source>
</evidence>
<accession>A0A1M4SZR4</accession>
<evidence type="ECO:0000256" key="4">
    <source>
        <dbReference type="SAM" id="Phobius"/>
    </source>
</evidence>
<dbReference type="Proteomes" id="UP000184035">
    <property type="component" value="Unassembled WGS sequence"/>
</dbReference>
<evidence type="ECO:0000259" key="5">
    <source>
        <dbReference type="Pfam" id="PF17802"/>
    </source>
</evidence>
<feature type="domain" description="SpaA-like prealbumin fold" evidence="5">
    <location>
        <begin position="386"/>
        <end position="473"/>
    </location>
</feature>
<gene>
    <name evidence="6" type="ORF">SAMN05443638_101257</name>
</gene>
<proteinExistence type="inferred from homology"/>
<keyword evidence="4" id="KW-0812">Transmembrane</keyword>
<evidence type="ECO:0000313" key="7">
    <source>
        <dbReference type="Proteomes" id="UP000184035"/>
    </source>
</evidence>
<evidence type="ECO:0000256" key="1">
    <source>
        <dbReference type="ARBA" id="ARBA00007257"/>
    </source>
</evidence>
<evidence type="ECO:0000313" key="6">
    <source>
        <dbReference type="EMBL" id="SHE37663.1"/>
    </source>
</evidence>
<name>A0A1M4SZR4_9CLOT</name>